<evidence type="ECO:0000313" key="1">
    <source>
        <dbReference type="EMBL" id="MBA2227021.1"/>
    </source>
</evidence>
<sequence length="123" mass="14327">MTSHEIEKLIYDTLYYRRIDPNRQCLQVNLARLELERQSAEVLPQIEYVLRTVVAKAPPPARRRIVFASGDEDWFEETPFPGLSDLLGAYMRIGSKHDVARVVGFLRRDHFKTGYWLGAVMLF</sequence>
<accession>A0A7V8VFI9</accession>
<dbReference type="Proteomes" id="UP000542342">
    <property type="component" value="Unassembled WGS sequence"/>
</dbReference>
<name>A0A7V8VFI9_9BACT</name>
<dbReference type="AlphaFoldDB" id="A0A7V8VFI9"/>
<proteinExistence type="predicted"/>
<dbReference type="EMBL" id="JACEFB010000010">
    <property type="protein sequence ID" value="MBA2227021.1"/>
    <property type="molecule type" value="Genomic_DNA"/>
</dbReference>
<reference evidence="1 2" key="1">
    <citation type="submission" date="2020-07" db="EMBL/GenBank/DDBJ databases">
        <title>Thermogemmata thermophila gen. nov., sp. nov., a novel moderate thermophilic planctomycete from a Kamchatka hot spring.</title>
        <authorList>
            <person name="Elcheninov A.G."/>
            <person name="Podosokorskaya O.A."/>
            <person name="Kovaleva O.L."/>
            <person name="Novikov A."/>
            <person name="Bonch-Osmolovskaya E.A."/>
            <person name="Toshchakov S.V."/>
            <person name="Kublanov I.V."/>
        </authorList>
    </citation>
    <scope>NUCLEOTIDE SEQUENCE [LARGE SCALE GENOMIC DNA]</scope>
    <source>
        <strain evidence="1 2">2918</strain>
    </source>
</reference>
<gene>
    <name evidence="1" type="ORF">H0921_12705</name>
</gene>
<evidence type="ECO:0000313" key="2">
    <source>
        <dbReference type="Proteomes" id="UP000542342"/>
    </source>
</evidence>
<organism evidence="1 2">
    <name type="scientific">Thermogemmata fonticola</name>
    <dbReference type="NCBI Taxonomy" id="2755323"/>
    <lineage>
        <taxon>Bacteria</taxon>
        <taxon>Pseudomonadati</taxon>
        <taxon>Planctomycetota</taxon>
        <taxon>Planctomycetia</taxon>
        <taxon>Gemmatales</taxon>
        <taxon>Gemmataceae</taxon>
        <taxon>Thermogemmata</taxon>
    </lineage>
</organism>
<dbReference type="RefSeq" id="WP_194538732.1">
    <property type="nucleotide sequence ID" value="NZ_JACEFB010000010.1"/>
</dbReference>
<protein>
    <submittedName>
        <fullName evidence="1">Uncharacterized protein</fullName>
    </submittedName>
</protein>
<comment type="caution">
    <text evidence="1">The sequence shown here is derived from an EMBL/GenBank/DDBJ whole genome shotgun (WGS) entry which is preliminary data.</text>
</comment>
<keyword evidence="2" id="KW-1185">Reference proteome</keyword>